<comment type="caution">
    <text evidence="4">The sequence shown here is derived from an EMBL/GenBank/DDBJ whole genome shotgun (WGS) entry which is preliminary data.</text>
</comment>
<protein>
    <recommendedName>
        <fullName evidence="6">DUF479 domain-containing protein</fullName>
    </recommendedName>
</protein>
<proteinExistence type="predicted"/>
<gene>
    <name evidence="4" type="ORF">M094_3195</name>
</gene>
<organism evidence="4 5">
    <name type="scientific">Bacteroides uniformis str. 3978 T3 ii</name>
    <dbReference type="NCBI Taxonomy" id="1339349"/>
    <lineage>
        <taxon>Bacteria</taxon>
        <taxon>Pseudomonadati</taxon>
        <taxon>Bacteroidota</taxon>
        <taxon>Bacteroidia</taxon>
        <taxon>Bacteroidales</taxon>
        <taxon>Bacteroidaceae</taxon>
        <taxon>Bacteroides</taxon>
    </lineage>
</organism>
<dbReference type="AlphaFoldDB" id="A0A078SSN2"/>
<dbReference type="PANTHER" id="PTHR38764:SF1">
    <property type="entry name" value="ACYL CARRIER PROTEIN PHOSPHODIESTERASE"/>
    <property type="match status" value="1"/>
</dbReference>
<evidence type="ECO:0000256" key="1">
    <source>
        <dbReference type="ARBA" id="ARBA00022516"/>
    </source>
</evidence>
<sequence length="198" mass="23568">MNYLAHVFLSGPNRKVQLGNFVGDAVKGSSYKNYPPDIAKGIQLHRAIDDYTDRHPAVCEVVHRLQPEFGRYSGVLLDIYFDYLLASRFESFSGGSLRKYTRNFYLSLLINYRYLPLRFKRFIWHFILTDRLQKYATLNGIRESLNIMVEYHHIDISVDKAIRYLEKHDEELFAVFQPFFIELQRFCAEYQHNYKSQF</sequence>
<reference evidence="4 5" key="1">
    <citation type="submission" date="2014-04" db="EMBL/GenBank/DDBJ databases">
        <authorList>
            <person name="Sears C."/>
            <person name="Carroll K."/>
            <person name="Sack B.R."/>
            <person name="Qadri F."/>
            <person name="Myers L.L."/>
            <person name="Chung G.-T."/>
            <person name="Escheverria P."/>
            <person name="Fraser C.M."/>
            <person name="Sadzewicz L."/>
            <person name="Shefchek K.A."/>
            <person name="Tallon L."/>
            <person name="Das S.P."/>
            <person name="Daugherty S."/>
            <person name="Mongodin E.F."/>
        </authorList>
    </citation>
    <scope>NUCLEOTIDE SEQUENCE [LARGE SCALE GENOMIC DNA]</scope>
    <source>
        <strain evidence="4 5">3978 T3 ii</strain>
    </source>
</reference>
<accession>A0A078SSN2</accession>
<evidence type="ECO:0000313" key="4">
    <source>
        <dbReference type="EMBL" id="KDS64894.1"/>
    </source>
</evidence>
<name>A0A078SSN2_BACUN</name>
<keyword evidence="1" id="KW-0444">Lipid biosynthesis</keyword>
<dbReference type="PATRIC" id="fig|1339349.3.peg.102"/>
<dbReference type="InterPro" id="IPR007431">
    <property type="entry name" value="ACP_PD"/>
</dbReference>
<keyword evidence="3" id="KW-0443">Lipid metabolism</keyword>
<dbReference type="PANTHER" id="PTHR38764">
    <property type="entry name" value="ACYL CARRIER PROTEIN PHOSPHODIESTERASE"/>
    <property type="match status" value="1"/>
</dbReference>
<evidence type="ECO:0000256" key="2">
    <source>
        <dbReference type="ARBA" id="ARBA00022801"/>
    </source>
</evidence>
<keyword evidence="2" id="KW-0378">Hydrolase</keyword>
<dbReference type="RefSeq" id="WP_035448226.1">
    <property type="nucleotide sequence ID" value="NZ_JNHN01000004.1"/>
</dbReference>
<dbReference type="GO" id="GO:0006633">
    <property type="term" value="P:fatty acid biosynthetic process"/>
    <property type="evidence" value="ECO:0007669"/>
    <property type="project" value="InterPro"/>
</dbReference>
<evidence type="ECO:0008006" key="6">
    <source>
        <dbReference type="Google" id="ProtNLM"/>
    </source>
</evidence>
<dbReference type="EMBL" id="JNHN01000004">
    <property type="protein sequence ID" value="KDS64894.1"/>
    <property type="molecule type" value="Genomic_DNA"/>
</dbReference>
<dbReference type="Proteomes" id="UP000028013">
    <property type="component" value="Unassembled WGS sequence"/>
</dbReference>
<dbReference type="GO" id="GO:0008770">
    <property type="term" value="F:[acyl-carrier-protein] phosphodiesterase activity"/>
    <property type="evidence" value="ECO:0007669"/>
    <property type="project" value="InterPro"/>
</dbReference>
<evidence type="ECO:0000313" key="5">
    <source>
        <dbReference type="Proteomes" id="UP000028013"/>
    </source>
</evidence>
<dbReference type="Pfam" id="PF04336">
    <property type="entry name" value="ACP_PD"/>
    <property type="match status" value="1"/>
</dbReference>
<evidence type="ECO:0000256" key="3">
    <source>
        <dbReference type="ARBA" id="ARBA00023098"/>
    </source>
</evidence>